<dbReference type="SUPFAM" id="SSF53474">
    <property type="entry name" value="alpha/beta-Hydrolases"/>
    <property type="match status" value="1"/>
</dbReference>
<organism evidence="1 2">
    <name type="scientific">Candidatus Weimeria bifida</name>
    <dbReference type="NCBI Taxonomy" id="2599074"/>
    <lineage>
        <taxon>Bacteria</taxon>
        <taxon>Bacillati</taxon>
        <taxon>Bacillota</taxon>
        <taxon>Clostridia</taxon>
        <taxon>Lachnospirales</taxon>
        <taxon>Lachnospiraceae</taxon>
        <taxon>Candidatus Weimeria</taxon>
    </lineage>
</organism>
<reference evidence="1" key="1">
    <citation type="journal article" date="2020" name="Appl. Environ. Microbiol.">
        <title>Medium-Chain Fatty Acid Synthesis by 'Candidatus Weimeria bifida' gen. nov., sp. nov., and 'Candidatus Pseudoramibacter fermentans' sp. nov.</title>
        <authorList>
            <person name="Scarborough M.J."/>
            <person name="Myers K.S."/>
            <person name="Donohue T.J."/>
            <person name="Noguera D.R."/>
        </authorList>
    </citation>
    <scope>NUCLEOTIDE SEQUENCE</scope>
    <source>
        <strain evidence="1">LCO1.1</strain>
    </source>
</reference>
<dbReference type="Proteomes" id="UP000460257">
    <property type="component" value="Unassembled WGS sequence"/>
</dbReference>
<dbReference type="AlphaFoldDB" id="A0A6N7J2T1"/>
<comment type="caution">
    <text evidence="1">The sequence shown here is derived from an EMBL/GenBank/DDBJ whole genome shotgun (WGS) entry which is preliminary data.</text>
</comment>
<protein>
    <submittedName>
        <fullName evidence="1">Esterase</fullName>
    </submittedName>
</protein>
<evidence type="ECO:0000313" key="2">
    <source>
        <dbReference type="Proteomes" id="UP000460257"/>
    </source>
</evidence>
<name>A0A6N7J2T1_9FIRM</name>
<evidence type="ECO:0000313" key="1">
    <source>
        <dbReference type="EMBL" id="MQN02059.1"/>
    </source>
</evidence>
<sequence length="213" mass="23968">MQTITYGKEDAKTVLIQMVDDHDLEGIESEVAEIQRQAGSDFYLIALKVSDWNFDLSPWPAPAVFGKQDFGDGAADTLAEVSKYCTDKDKTYIIGGYSLAGLFALWASYKTDVFQAVAAASPSVWFPEFTNYMRQNRIHAKSVYLSLGDNEEKTRNPVMATVGDCIREAYELLKNQGIDTVLEWNHGNHFKDADIRTAKAFAWVMGRKYPEKL</sequence>
<gene>
    <name evidence="1" type="ORF">FRC54_09205</name>
</gene>
<dbReference type="Gene3D" id="3.40.50.1820">
    <property type="entry name" value="alpha/beta hydrolase"/>
    <property type="match status" value="1"/>
</dbReference>
<accession>A0A6N7J2T1</accession>
<dbReference type="InterPro" id="IPR029058">
    <property type="entry name" value="AB_hydrolase_fold"/>
</dbReference>
<dbReference type="EMBL" id="VOGC01000007">
    <property type="protein sequence ID" value="MQN02059.1"/>
    <property type="molecule type" value="Genomic_DNA"/>
</dbReference>
<keyword evidence="2" id="KW-1185">Reference proteome</keyword>
<proteinExistence type="predicted"/>